<comment type="caution">
    <text evidence="2">The sequence shown here is derived from an EMBL/GenBank/DDBJ whole genome shotgun (WGS) entry which is preliminary data.</text>
</comment>
<dbReference type="Pfam" id="PF15344">
    <property type="entry name" value="FAM217"/>
    <property type="match status" value="1"/>
</dbReference>
<feature type="compositionally biased region" description="Polar residues" evidence="1">
    <location>
        <begin position="99"/>
        <end position="108"/>
    </location>
</feature>
<feature type="compositionally biased region" description="Basic and acidic residues" evidence="1">
    <location>
        <begin position="227"/>
        <end position="237"/>
    </location>
</feature>
<feature type="region of interest" description="Disordered" evidence="1">
    <location>
        <begin position="488"/>
        <end position="609"/>
    </location>
</feature>
<name>A0AAV1PLU8_SCOSC</name>
<evidence type="ECO:0000313" key="3">
    <source>
        <dbReference type="Proteomes" id="UP001314229"/>
    </source>
</evidence>
<feature type="region of interest" description="Disordered" evidence="1">
    <location>
        <begin position="445"/>
        <end position="476"/>
    </location>
</feature>
<dbReference type="PANTHER" id="PTHR22145">
    <property type="entry name" value="SI:CH211-266K22.6"/>
    <property type="match status" value="1"/>
</dbReference>
<proteinExistence type="predicted"/>
<feature type="compositionally biased region" description="Basic and acidic residues" evidence="1">
    <location>
        <begin position="449"/>
        <end position="459"/>
    </location>
</feature>
<feature type="compositionally biased region" description="Basic residues" evidence="1">
    <location>
        <begin position="189"/>
        <end position="201"/>
    </location>
</feature>
<organism evidence="2 3">
    <name type="scientific">Scomber scombrus</name>
    <name type="common">Atlantic mackerel</name>
    <name type="synonym">Scomber vernalis</name>
    <dbReference type="NCBI Taxonomy" id="13677"/>
    <lineage>
        <taxon>Eukaryota</taxon>
        <taxon>Metazoa</taxon>
        <taxon>Chordata</taxon>
        <taxon>Craniata</taxon>
        <taxon>Vertebrata</taxon>
        <taxon>Euteleostomi</taxon>
        <taxon>Actinopterygii</taxon>
        <taxon>Neopterygii</taxon>
        <taxon>Teleostei</taxon>
        <taxon>Neoteleostei</taxon>
        <taxon>Acanthomorphata</taxon>
        <taxon>Pelagiaria</taxon>
        <taxon>Scombriformes</taxon>
        <taxon>Scombridae</taxon>
        <taxon>Scomber</taxon>
    </lineage>
</organism>
<feature type="region of interest" description="Disordered" evidence="1">
    <location>
        <begin position="97"/>
        <end position="264"/>
    </location>
</feature>
<evidence type="ECO:0000256" key="1">
    <source>
        <dbReference type="SAM" id="MobiDB-lite"/>
    </source>
</evidence>
<sequence>MVDKSDEPELGDVAVPFLTVIRDDNASPVHYQPVKISVVIESDIMVSLPRLAVAFLPTRPFHWCPSEAGMGTILQERMPQQCLERLSIAEREWKKKVPWSNSRPNVASNKMGRRQSQRKSLQPQHTRTSQENNHDKKLQQRRKHKPNTPSTKCNMSQHSAQGTSESKSRPSCPPAEDRMEPKVQPAAQRRVHREQKHRGSRHTAAFPCHRLCDSSPDLLEGRSPNPEVERLSAHGEEGDSDTDLSDSERLPALPSGRVPPQLELRPEVIEAEDRSSHSSCRPRGHGRGAFDFPDFLPPPFNSWSLSQLAVFYNMEGCGAPRPRPVGPLERYLERLLQLEWRQIQSVQEEGGRSTVSEVTSSCHRPAVAASSRLSSPKCILQCQRAFPLTLLSSMASHSALLSGCACTLCRIRYTTCGASCCRSIHSHTRQSRLSPTLECRGPVSLPKRSFSESRVHSSERGSANRGPRFSSPVRANSHMRRMQALGNIRNPVQGANNKPHSARDSSVGAGRDRLGTQGEVLDYRTGGFRKRSGSEQRKSAAERQDASERRRSGSECRRGGSERRRAAEIKEREIKPDAVTAIMDNLPASKYSPVNRPNRPKQVDFDTTT</sequence>
<accession>A0AAV1PLU8</accession>
<dbReference type="PANTHER" id="PTHR22145:SF2">
    <property type="entry name" value="SI:CH211-266K22.6"/>
    <property type="match status" value="1"/>
</dbReference>
<feature type="compositionally biased region" description="Polar residues" evidence="1">
    <location>
        <begin position="147"/>
        <end position="165"/>
    </location>
</feature>
<protein>
    <submittedName>
        <fullName evidence="2">Uncharacterized protein LOC128354972</fullName>
    </submittedName>
</protein>
<dbReference type="InterPro" id="IPR029266">
    <property type="entry name" value="FAM217"/>
</dbReference>
<dbReference type="AlphaFoldDB" id="A0AAV1PLU8"/>
<dbReference type="Proteomes" id="UP001314229">
    <property type="component" value="Unassembled WGS sequence"/>
</dbReference>
<dbReference type="EMBL" id="CAWUFR010000208">
    <property type="protein sequence ID" value="CAK6972656.1"/>
    <property type="molecule type" value="Genomic_DNA"/>
</dbReference>
<feature type="compositionally biased region" description="Polar residues" evidence="1">
    <location>
        <begin position="118"/>
        <end position="131"/>
    </location>
</feature>
<feature type="compositionally biased region" description="Basic and acidic residues" evidence="1">
    <location>
        <begin position="532"/>
        <end position="576"/>
    </location>
</feature>
<keyword evidence="3" id="KW-1185">Reference proteome</keyword>
<gene>
    <name evidence="2" type="ORF">FSCOSCO3_A029674</name>
</gene>
<evidence type="ECO:0000313" key="2">
    <source>
        <dbReference type="EMBL" id="CAK6972656.1"/>
    </source>
</evidence>
<reference evidence="2 3" key="1">
    <citation type="submission" date="2024-01" db="EMBL/GenBank/DDBJ databases">
        <authorList>
            <person name="Alioto T."/>
            <person name="Alioto T."/>
            <person name="Gomez Garrido J."/>
        </authorList>
    </citation>
    <scope>NUCLEOTIDE SEQUENCE [LARGE SCALE GENOMIC DNA]</scope>
</reference>